<name>A0A1V1PA50_9BACT</name>
<dbReference type="InterPro" id="IPR020845">
    <property type="entry name" value="AMP-binding_CS"/>
</dbReference>
<dbReference type="InterPro" id="IPR023213">
    <property type="entry name" value="CAT-like_dom_sf"/>
</dbReference>
<dbReference type="InterPro" id="IPR010071">
    <property type="entry name" value="AA_adenyl_dom"/>
</dbReference>
<dbReference type="FunFam" id="3.40.50.12780:FF:000012">
    <property type="entry name" value="Non-ribosomal peptide synthetase"/>
    <property type="match status" value="1"/>
</dbReference>
<keyword evidence="3" id="KW-0597">Phosphoprotein</keyword>
<dbReference type="InterPro" id="IPR036736">
    <property type="entry name" value="ACP-like_sf"/>
</dbReference>
<dbReference type="NCBIfam" id="NF003417">
    <property type="entry name" value="PRK04813.1"/>
    <property type="match status" value="2"/>
</dbReference>
<dbReference type="InterPro" id="IPR001031">
    <property type="entry name" value="Thioesterase"/>
</dbReference>
<dbReference type="Gene3D" id="3.30.559.30">
    <property type="entry name" value="Nonribosomal peptide synthetase, condensation domain"/>
    <property type="match status" value="2"/>
</dbReference>
<dbReference type="InterPro" id="IPR000873">
    <property type="entry name" value="AMP-dep_synth/lig_dom"/>
</dbReference>
<gene>
    <name evidence="5" type="ORF">OMM_02295</name>
</gene>
<dbReference type="GO" id="GO:0043041">
    <property type="term" value="P:amino acid activation for nonribosomal peptide biosynthetic process"/>
    <property type="evidence" value="ECO:0007669"/>
    <property type="project" value="TreeGrafter"/>
</dbReference>
<dbReference type="PANTHER" id="PTHR45527:SF1">
    <property type="entry name" value="FATTY ACID SYNTHASE"/>
    <property type="match status" value="1"/>
</dbReference>
<dbReference type="SUPFAM" id="SSF47336">
    <property type="entry name" value="ACP-like"/>
    <property type="match status" value="2"/>
</dbReference>
<dbReference type="CDD" id="cd19531">
    <property type="entry name" value="LCL_NRPS-like"/>
    <property type="match status" value="1"/>
</dbReference>
<dbReference type="CDD" id="cd05930">
    <property type="entry name" value="A_NRPS"/>
    <property type="match status" value="2"/>
</dbReference>
<evidence type="ECO:0000313" key="6">
    <source>
        <dbReference type="Proteomes" id="UP000189670"/>
    </source>
</evidence>
<dbReference type="Pfam" id="PF13193">
    <property type="entry name" value="AMP-binding_C"/>
    <property type="match status" value="2"/>
</dbReference>
<dbReference type="FunFam" id="2.30.38.10:FF:000001">
    <property type="entry name" value="Non-ribosomal peptide synthetase PvdI"/>
    <property type="match status" value="1"/>
</dbReference>
<comment type="cofactor">
    <cofactor evidence="1">
        <name>pantetheine 4'-phosphate</name>
        <dbReference type="ChEBI" id="CHEBI:47942"/>
    </cofactor>
</comment>
<comment type="caution">
    <text evidence="5">The sequence shown here is derived from an EMBL/GenBank/DDBJ whole genome shotgun (WGS) entry which is preliminary data.</text>
</comment>
<dbReference type="InterPro" id="IPR001242">
    <property type="entry name" value="Condensation_dom"/>
</dbReference>
<dbReference type="GO" id="GO:0005737">
    <property type="term" value="C:cytoplasm"/>
    <property type="evidence" value="ECO:0007669"/>
    <property type="project" value="TreeGrafter"/>
</dbReference>
<evidence type="ECO:0000259" key="4">
    <source>
        <dbReference type="PROSITE" id="PS50075"/>
    </source>
</evidence>
<dbReference type="InterPro" id="IPR009081">
    <property type="entry name" value="PP-bd_ACP"/>
</dbReference>
<dbReference type="Pfam" id="PF00501">
    <property type="entry name" value="AMP-binding"/>
    <property type="match status" value="2"/>
</dbReference>
<dbReference type="NCBIfam" id="TIGR01733">
    <property type="entry name" value="AA-adenyl-dom"/>
    <property type="match status" value="2"/>
</dbReference>
<reference evidence="6" key="1">
    <citation type="submission" date="2012-11" db="EMBL/GenBank/DDBJ databases">
        <authorList>
            <person name="Lucero-Rivera Y.E."/>
            <person name="Tovar-Ramirez D."/>
        </authorList>
    </citation>
    <scope>NUCLEOTIDE SEQUENCE [LARGE SCALE GENOMIC DNA]</scope>
    <source>
        <strain evidence="6">Araruama</strain>
    </source>
</reference>
<dbReference type="InterPro" id="IPR006162">
    <property type="entry name" value="Ppantetheine_attach_site"/>
</dbReference>
<dbReference type="Pfam" id="PF00668">
    <property type="entry name" value="Condensation"/>
    <property type="match status" value="2"/>
</dbReference>
<dbReference type="PROSITE" id="PS50075">
    <property type="entry name" value="CARRIER"/>
    <property type="match status" value="2"/>
</dbReference>
<dbReference type="Gene3D" id="3.40.50.980">
    <property type="match status" value="4"/>
</dbReference>
<sequence length="2230" mass="255720">MSERDHPENAAKSWMKQKFSTVFPLDHPPFFEFALIQLNTEKFFWFIKMHHLIADGWSISCCVQRVSRIYNALCNHQKLDRRLFLYQNFIHDDHVFMNSEHYQANIAYWKSEFKNIPKRLFDHIKPDNSLKTELYPFSISRSFYNQITHVAKSLGQTTFRLFVAALYIYFGKITGNKEFVIGVPILNRQSDRFKQTMGLFVGVIPARFAFGMDLTFHALMKSIQIVFREHFRHYRIPISEMKRSIGHYQKRPLFDIELSFERHNYAIDLNGSKGHAHTLLSGYHAQPMTIFVREFHDDMDVQVDICYQTSFFQYPDIQRFKDRLLVLLEDICQFPNKQLTQFNCLPKWEKDLVYIQWNQTRKQFNVETSIYQMLNQQAQKTPDDIAVVCENNSLRFKELNIWTDKIACKLQNMGVRPECCVGLLTERSLEMIVGIWSILKAGGAYVPIDVKAASNRISHIINDANIAIVLTHSQCIHLLPQKKVTAICLDNINLETIASCSIPRQRYMPSHLAYVMYTSGTTGLPNGVMIEHGALIHLYWGLYERIYSHLKKSCRIALNGPVSFDTSVKQIIQTAGGHCLVILPENVRQHPVKMNQFIKDKHIDVLDITPSQLTVFLEEVPMAQLNYPLTVLIGGEAVNPSLWKKLCQMPQWTAYNLYGPTECTVDSTMCKVCQDIPEPVIGKPLPNTQAYILDKYQQRLPIGATGELYIGGKQLARGYLDQPDLTSEKFIFHHFDQNPSVRLFKSGDLARYQPDGNIVYLGRNDFQVKIHGIRYHLNEIEKLLGLHASVKDCAVHVRDDHIYAFIVLKKGGNDISEWSTVEHLRKQLGNHMISVSIIAIEKIPLTPHGKIDRDALTIPEFSETRQRSFIAPGNVLESIVASVWSGILKYYPVSMTDHFLERGGDSLAMMRLAARLYKELSVDISIKDIFDHLRLDTLCQFIQQTPQSPFAPIRPHPFQDEYPASFAQNRIWLFEQLDTRHPAYHISGGYEIKGMLDIAALNKSFQFIIQRHESLRTGFHYKKGHLKQKIFQQSQFTIKHIALNDTDNSMSHIKRLSKILLQEAFDLSSPPLFKAYLFEIEKAHSVLVLNIHHIISDGWSLQIFMKELSICYQSFNASQQPDLPDIHIQYKDYTLWQKNLLQSSYGQKQKAFWHQELSGELSRIDFPTDFVRPKGFDFDADYLEFNILESTAKQLTDLCARKNVSLFSMVTAIVKVLIFKYTDETTIMTGSPVAGRPHTDLNQLIGCFLNTIVIKSNLNPDQTFLSFLDQVRQKIVTCLSNQLYPFDQLVAELIKHRTPDRHPFFDIMISEVLVDEHTQLKLNDLSVCPLERIHPVSPFDLVFTFIAQKNKIRLGLLYRKQLFKKETIQRMWGHIQRLIEQIIDQPNQPIKELNILTQNEMQKILFQWNQTRAHYPDQSTFDQLFAEQSERTPNAIAVKDYHNRALTYFQLNKQSDHFAYALSKAGVKSGMVVGLSLDRSIDLIIAFLGILKAGAVYLPLDPDYPINRLHFMLNDTQSSFLITRQKYMNRFHECHQKVILIDSLKTHLEPGNTISVKKNGQQAAYIIYTSGSTGVPKGIMIHHQGLCNLVVAEQNRFYLRENSRVLQFSSISFDASIMEITMALGSGGCLVIMDEINRVPGSGCVNFIHQFQLTHLMLPPSLLAFLPDDPMPSVNVLIVGGEHCPVSIARKWSKNRIFINAYGPSEATVFVSTAKYHHSMDRLPIGKPIGNTSIYILDRYLKPVPIGVTGELYISGVGLGSGYINRPDLTKRHFIKNPFSENLKDRLYKTGDKVKYLPDGNIEYLGRMDQQVKIRGIRIELKEIESLLYKQGSIHECAVRLDSSTNQIIAYVVFKSDSTENHIMAYLKNHLPSYMIPTHIIPMKELPKTHAGKLDLNSLPKTDEFKKYQQHSPPSTDLEKELVRIWEKTLNYKPIGITDNFFELGGHSINAMQVIQTINENLNETISINTLYTYATIKDLSKMITQKKGYGNTLLFNQQTALENALTQKRMVPIQSSKGKHSPIFCVHPVEGYVFCYNELSRYMGNDYPIYAFQADGITPGTSPVNDIPSMAKNYIQLMKEVQANGLYTIVGWSFGGVVAFEMACQIQTMGDKVQLLMIDSPVPGKEIDNVYHQIDMYLQANCIDKKQVDDVIQSHLLALKNYKPATKYAGKLIYVKASDAQNRREMMDQFQEMAEDDIAVVSIMGGHYDMLKQPCVARIGNLLRDIVFG</sequence>
<feature type="domain" description="Carrier" evidence="4">
    <location>
        <begin position="871"/>
        <end position="946"/>
    </location>
</feature>
<dbReference type="EMBL" id="ATBP01000234">
    <property type="protein sequence ID" value="ETR71700.1"/>
    <property type="molecule type" value="Genomic_DNA"/>
</dbReference>
<dbReference type="SUPFAM" id="SSF52777">
    <property type="entry name" value="CoA-dependent acyltransferases"/>
    <property type="match status" value="4"/>
</dbReference>
<dbReference type="GO" id="GO:0003824">
    <property type="term" value="F:catalytic activity"/>
    <property type="evidence" value="ECO:0007669"/>
    <property type="project" value="InterPro"/>
</dbReference>
<dbReference type="Gene3D" id="2.30.38.10">
    <property type="entry name" value="Luciferase, Domain 3"/>
    <property type="match status" value="2"/>
</dbReference>
<dbReference type="Proteomes" id="UP000189670">
    <property type="component" value="Unassembled WGS sequence"/>
</dbReference>
<dbReference type="FunFam" id="1.10.1200.10:FF:000005">
    <property type="entry name" value="Nonribosomal peptide synthetase 1"/>
    <property type="match status" value="1"/>
</dbReference>
<dbReference type="GO" id="GO:0044550">
    <property type="term" value="P:secondary metabolite biosynthetic process"/>
    <property type="evidence" value="ECO:0007669"/>
    <property type="project" value="TreeGrafter"/>
</dbReference>
<dbReference type="Gene3D" id="3.30.300.30">
    <property type="match status" value="2"/>
</dbReference>
<dbReference type="GO" id="GO:0031177">
    <property type="term" value="F:phosphopantetheine binding"/>
    <property type="evidence" value="ECO:0007669"/>
    <property type="project" value="TreeGrafter"/>
</dbReference>
<dbReference type="FunFam" id="3.40.50.980:FF:000001">
    <property type="entry name" value="Non-ribosomal peptide synthetase"/>
    <property type="match status" value="2"/>
</dbReference>
<evidence type="ECO:0000256" key="2">
    <source>
        <dbReference type="ARBA" id="ARBA00022450"/>
    </source>
</evidence>
<protein>
    <submittedName>
        <fullName evidence="5">Amino acid adenylation protein</fullName>
    </submittedName>
</protein>
<evidence type="ECO:0000256" key="3">
    <source>
        <dbReference type="ARBA" id="ARBA00022553"/>
    </source>
</evidence>
<evidence type="ECO:0000313" key="5">
    <source>
        <dbReference type="EMBL" id="ETR71700.1"/>
    </source>
</evidence>
<dbReference type="Gene3D" id="1.10.1200.10">
    <property type="entry name" value="ACP-like"/>
    <property type="match status" value="2"/>
</dbReference>
<dbReference type="Pfam" id="PF00550">
    <property type="entry name" value="PP-binding"/>
    <property type="match status" value="2"/>
</dbReference>
<feature type="domain" description="Carrier" evidence="4">
    <location>
        <begin position="1913"/>
        <end position="1988"/>
    </location>
</feature>
<dbReference type="SUPFAM" id="SSF53474">
    <property type="entry name" value="alpha/beta-Hydrolases"/>
    <property type="match status" value="1"/>
</dbReference>
<dbReference type="PROSITE" id="PS00455">
    <property type="entry name" value="AMP_BINDING"/>
    <property type="match status" value="1"/>
</dbReference>
<proteinExistence type="predicted"/>
<dbReference type="Gene3D" id="3.30.559.10">
    <property type="entry name" value="Chloramphenicol acetyltransferase-like domain"/>
    <property type="match status" value="2"/>
</dbReference>
<organism evidence="5 6">
    <name type="scientific">Candidatus Magnetoglobus multicellularis str. Araruama</name>
    <dbReference type="NCBI Taxonomy" id="890399"/>
    <lineage>
        <taxon>Bacteria</taxon>
        <taxon>Pseudomonadati</taxon>
        <taxon>Thermodesulfobacteriota</taxon>
        <taxon>Desulfobacteria</taxon>
        <taxon>Desulfobacterales</taxon>
        <taxon>Desulfobacteraceae</taxon>
        <taxon>Candidatus Magnetoglobus</taxon>
    </lineage>
</organism>
<dbReference type="PROSITE" id="PS00012">
    <property type="entry name" value="PHOSPHOPANTETHEINE"/>
    <property type="match status" value="1"/>
</dbReference>
<dbReference type="InterPro" id="IPR045851">
    <property type="entry name" value="AMP-bd_C_sf"/>
</dbReference>
<dbReference type="Gene3D" id="3.40.50.1820">
    <property type="entry name" value="alpha/beta hydrolase"/>
    <property type="match status" value="1"/>
</dbReference>
<accession>A0A1V1PA50</accession>
<dbReference type="InterPro" id="IPR025110">
    <property type="entry name" value="AMP-bd_C"/>
</dbReference>
<keyword evidence="2" id="KW-0596">Phosphopantetheine</keyword>
<dbReference type="Pfam" id="PF00975">
    <property type="entry name" value="Thioesterase"/>
    <property type="match status" value="1"/>
</dbReference>
<dbReference type="SUPFAM" id="SSF56801">
    <property type="entry name" value="Acetyl-CoA synthetase-like"/>
    <property type="match status" value="2"/>
</dbReference>
<evidence type="ECO:0000256" key="1">
    <source>
        <dbReference type="ARBA" id="ARBA00001957"/>
    </source>
</evidence>
<dbReference type="InterPro" id="IPR029058">
    <property type="entry name" value="AB_hydrolase_fold"/>
</dbReference>
<dbReference type="PANTHER" id="PTHR45527">
    <property type="entry name" value="NONRIBOSOMAL PEPTIDE SYNTHETASE"/>
    <property type="match status" value="1"/>
</dbReference>